<evidence type="ECO:0000256" key="3">
    <source>
        <dbReference type="ARBA" id="ARBA00023163"/>
    </source>
</evidence>
<dbReference type="Gene3D" id="1.10.10.60">
    <property type="entry name" value="Homeodomain-like"/>
    <property type="match status" value="2"/>
</dbReference>
<dbReference type="PANTHER" id="PTHR46796">
    <property type="entry name" value="HTH-TYPE TRANSCRIPTIONAL ACTIVATOR RHAS-RELATED"/>
    <property type="match status" value="1"/>
</dbReference>
<keyword evidence="6" id="KW-1185">Reference proteome</keyword>
<dbReference type="InterPro" id="IPR018060">
    <property type="entry name" value="HTH_AraC"/>
</dbReference>
<evidence type="ECO:0000259" key="4">
    <source>
        <dbReference type="PROSITE" id="PS01124"/>
    </source>
</evidence>
<gene>
    <name evidence="5" type="ORF">U0C82_09645</name>
</gene>
<dbReference type="InterPro" id="IPR050204">
    <property type="entry name" value="AraC_XylS_family_regulators"/>
</dbReference>
<reference evidence="5 6" key="1">
    <citation type="submission" date="2023-12" db="EMBL/GenBank/DDBJ databases">
        <title>Description of Novel Strain Fulvimarina sp. 2208YS6-2-32 isolated from Uroteuthis (Photololigo) edulis.</title>
        <authorList>
            <person name="Park J.-S."/>
        </authorList>
    </citation>
    <scope>NUCLEOTIDE SEQUENCE [LARGE SCALE GENOMIC DNA]</scope>
    <source>
        <strain evidence="5 6">2208YS6-2-32</strain>
    </source>
</reference>
<dbReference type="Proteomes" id="UP001294412">
    <property type="component" value="Unassembled WGS sequence"/>
</dbReference>
<dbReference type="Pfam" id="PF02311">
    <property type="entry name" value="AraC_binding"/>
    <property type="match status" value="1"/>
</dbReference>
<dbReference type="EMBL" id="JAXLPB010000002">
    <property type="protein sequence ID" value="MDY8109403.1"/>
    <property type="molecule type" value="Genomic_DNA"/>
</dbReference>
<dbReference type="InterPro" id="IPR003313">
    <property type="entry name" value="AraC-bd"/>
</dbReference>
<keyword evidence="1" id="KW-0805">Transcription regulation</keyword>
<dbReference type="InterPro" id="IPR037923">
    <property type="entry name" value="HTH-like"/>
</dbReference>
<comment type="caution">
    <text evidence="5">The sequence shown here is derived from an EMBL/GenBank/DDBJ whole genome shotgun (WGS) entry which is preliminary data.</text>
</comment>
<dbReference type="SUPFAM" id="SSF51215">
    <property type="entry name" value="Regulatory protein AraC"/>
    <property type="match status" value="1"/>
</dbReference>
<organism evidence="5 6">
    <name type="scientific">Fulvimarina uroteuthidis</name>
    <dbReference type="NCBI Taxonomy" id="3098149"/>
    <lineage>
        <taxon>Bacteria</taxon>
        <taxon>Pseudomonadati</taxon>
        <taxon>Pseudomonadota</taxon>
        <taxon>Alphaproteobacteria</taxon>
        <taxon>Hyphomicrobiales</taxon>
        <taxon>Aurantimonadaceae</taxon>
        <taxon>Fulvimarina</taxon>
    </lineage>
</organism>
<proteinExistence type="predicted"/>
<dbReference type="Pfam" id="PF12833">
    <property type="entry name" value="HTH_18"/>
    <property type="match status" value="1"/>
</dbReference>
<evidence type="ECO:0000256" key="2">
    <source>
        <dbReference type="ARBA" id="ARBA00023125"/>
    </source>
</evidence>
<name>A0ABU5I3Q6_9HYPH</name>
<dbReference type="PANTHER" id="PTHR46796:SF2">
    <property type="entry name" value="TRANSCRIPTIONAL REGULATORY PROTEIN"/>
    <property type="match status" value="1"/>
</dbReference>
<sequence length="274" mass="30327">MTEASANRLHRLSWLNDVEVYDASFDTHVFGRHAHTTFAIGAILEGVGGYHCRGSSHVLPAGTLSCMNPEEAHTGRAVSGRLRYTMVYVGEAGIAEMLGIERIRGFRDVSPSDRSQIVMRVMSALAIAIRRPEREPGWRLQVEHLVHRLITSAFVGFAGAKAMRPGKEPLAVRHLSDRISAQIISTDNTSFSVAEAAKELGLHPNYLIQSFSRAKGISPYAYFLSRKIEAAKNLLSLGHPPLQVGLMLGFYDQPHFNRSFKKLMGFTPGDYIVH</sequence>
<protein>
    <submittedName>
        <fullName evidence="5">AraC family transcriptional regulator</fullName>
    </submittedName>
</protein>
<accession>A0ABU5I3Q6</accession>
<feature type="domain" description="HTH araC/xylS-type" evidence="4">
    <location>
        <begin position="177"/>
        <end position="274"/>
    </location>
</feature>
<dbReference type="SMART" id="SM00342">
    <property type="entry name" value="HTH_ARAC"/>
    <property type="match status" value="1"/>
</dbReference>
<evidence type="ECO:0000256" key="1">
    <source>
        <dbReference type="ARBA" id="ARBA00023015"/>
    </source>
</evidence>
<dbReference type="RefSeq" id="WP_322186844.1">
    <property type="nucleotide sequence ID" value="NZ_JAXLPB010000002.1"/>
</dbReference>
<dbReference type="SUPFAM" id="SSF46689">
    <property type="entry name" value="Homeodomain-like"/>
    <property type="match status" value="1"/>
</dbReference>
<dbReference type="InterPro" id="IPR009057">
    <property type="entry name" value="Homeodomain-like_sf"/>
</dbReference>
<keyword evidence="3" id="KW-0804">Transcription</keyword>
<evidence type="ECO:0000313" key="5">
    <source>
        <dbReference type="EMBL" id="MDY8109403.1"/>
    </source>
</evidence>
<evidence type="ECO:0000313" key="6">
    <source>
        <dbReference type="Proteomes" id="UP001294412"/>
    </source>
</evidence>
<dbReference type="PROSITE" id="PS01124">
    <property type="entry name" value="HTH_ARAC_FAMILY_2"/>
    <property type="match status" value="1"/>
</dbReference>
<keyword evidence="2" id="KW-0238">DNA-binding</keyword>